<dbReference type="Gene3D" id="3.10.20.30">
    <property type="match status" value="1"/>
</dbReference>
<dbReference type="GO" id="GO:0003723">
    <property type="term" value="F:RNA binding"/>
    <property type="evidence" value="ECO:0007669"/>
    <property type="project" value="TreeGrafter"/>
</dbReference>
<dbReference type="InterPro" id="IPR050062">
    <property type="entry name" value="Pro-tRNA_synthetase"/>
</dbReference>
<organism evidence="2 3">
    <name type="scientific">Ignelater luminosus</name>
    <name type="common">Cucubano</name>
    <name type="synonym">Pyrophorus luminosus</name>
    <dbReference type="NCBI Taxonomy" id="2038154"/>
    <lineage>
        <taxon>Eukaryota</taxon>
        <taxon>Metazoa</taxon>
        <taxon>Ecdysozoa</taxon>
        <taxon>Arthropoda</taxon>
        <taxon>Hexapoda</taxon>
        <taxon>Insecta</taxon>
        <taxon>Pterygota</taxon>
        <taxon>Neoptera</taxon>
        <taxon>Endopterygota</taxon>
        <taxon>Coleoptera</taxon>
        <taxon>Polyphaga</taxon>
        <taxon>Elateriformia</taxon>
        <taxon>Elateroidea</taxon>
        <taxon>Elateridae</taxon>
        <taxon>Agrypninae</taxon>
        <taxon>Pyrophorini</taxon>
        <taxon>Ignelater</taxon>
    </lineage>
</organism>
<comment type="caution">
    <text evidence="2">The sequence shown here is derived from an EMBL/GenBank/DDBJ whole genome shotgun (WGS) entry which is preliminary data.</text>
</comment>
<dbReference type="GO" id="GO:0000166">
    <property type="term" value="F:nucleotide binding"/>
    <property type="evidence" value="ECO:0007669"/>
    <property type="project" value="InterPro"/>
</dbReference>
<dbReference type="InterPro" id="IPR004095">
    <property type="entry name" value="TGS"/>
</dbReference>
<feature type="domain" description="TGS" evidence="1">
    <location>
        <begin position="80"/>
        <end position="123"/>
    </location>
</feature>
<dbReference type="SUPFAM" id="SSF55186">
    <property type="entry name" value="ThrRS/AlaRS common domain"/>
    <property type="match status" value="1"/>
</dbReference>
<evidence type="ECO:0000259" key="1">
    <source>
        <dbReference type="Pfam" id="PF02824"/>
    </source>
</evidence>
<dbReference type="Proteomes" id="UP000801492">
    <property type="component" value="Unassembled WGS sequence"/>
</dbReference>
<reference evidence="2" key="1">
    <citation type="submission" date="2019-08" db="EMBL/GenBank/DDBJ databases">
        <title>The genome of the North American firefly Photinus pyralis.</title>
        <authorList>
            <consortium name="Photinus pyralis genome working group"/>
            <person name="Fallon T.R."/>
            <person name="Sander Lower S.E."/>
            <person name="Weng J.-K."/>
        </authorList>
    </citation>
    <scope>NUCLEOTIDE SEQUENCE</scope>
    <source>
        <strain evidence="2">TRF0915ILg1</strain>
        <tissue evidence="2">Whole body</tissue>
    </source>
</reference>
<dbReference type="InterPro" id="IPR012675">
    <property type="entry name" value="Beta-grasp_dom_sf"/>
</dbReference>
<dbReference type="Pfam" id="PF02824">
    <property type="entry name" value="TGS"/>
    <property type="match status" value="1"/>
</dbReference>
<keyword evidence="3" id="KW-1185">Reference proteome</keyword>
<dbReference type="GO" id="GO:0005739">
    <property type="term" value="C:mitochondrion"/>
    <property type="evidence" value="ECO:0007669"/>
    <property type="project" value="TreeGrafter"/>
</dbReference>
<proteinExistence type="predicted"/>
<accession>A0A8K0GEE2</accession>
<name>A0A8K0GEE2_IGNLU</name>
<evidence type="ECO:0000313" key="2">
    <source>
        <dbReference type="EMBL" id="KAF2896011.1"/>
    </source>
</evidence>
<dbReference type="AlphaFoldDB" id="A0A8K0GEE2"/>
<dbReference type="PANTHER" id="PTHR42753">
    <property type="entry name" value="MITOCHONDRIAL RIBOSOME PROTEIN L39/PROLYL-TRNA LIGASE FAMILY MEMBER"/>
    <property type="match status" value="1"/>
</dbReference>
<protein>
    <recommendedName>
        <fullName evidence="1">TGS domain-containing protein</fullName>
    </recommendedName>
</protein>
<dbReference type="EMBL" id="VTPC01005435">
    <property type="protein sequence ID" value="KAF2896011.1"/>
    <property type="molecule type" value="Genomic_DNA"/>
</dbReference>
<evidence type="ECO:0000313" key="3">
    <source>
        <dbReference type="Proteomes" id="UP000801492"/>
    </source>
</evidence>
<dbReference type="Gene3D" id="3.30.980.10">
    <property type="entry name" value="Threonyl-trna Synthetase, Chain A, domain 2"/>
    <property type="match status" value="1"/>
</dbReference>
<sequence length="340" mass="38238">MNTSLFLGKQALPKFSKCNITKTLHKRFFANVSEESKQQSELFRFESKRQREAVGRIEKIEVKYEGPPEESTLMMNKYLSTPYDCAKHLGEIVANRSAVALVNGETLWHMHKPLEDSCSIQLLHYNIPQPAAVNKTYWRSCSFLLGAVINNCFKDNVNVQLHSFPSPNVRSGSFIYDAQLSLDNWMPTETELRVLSAEMVKFCRQNNPIECLNVDADFALLVFKNNPHKTQQIPSIAASNKGRVTLFKVGHHIDISRGPMITNTSHLGRITIANVFKLNTDIPGGPIYRFQGVSLPYSIVLNHVAYSILENRAKKLNPARIPGLHGVSDEDGSFVKHAVA</sequence>
<dbReference type="InterPro" id="IPR018163">
    <property type="entry name" value="Thr/Ala-tRNA-synth_IIc_edit"/>
</dbReference>
<dbReference type="OrthoDB" id="5870821at2759"/>
<dbReference type="PANTHER" id="PTHR42753:SF9">
    <property type="entry name" value="LARGE RIBOSOMAL SUBUNIT PROTEIN ML39"/>
    <property type="match status" value="1"/>
</dbReference>
<dbReference type="CDD" id="cd01667">
    <property type="entry name" value="TGS_ThrRS"/>
    <property type="match status" value="1"/>
</dbReference>
<gene>
    <name evidence="2" type="ORF">ILUMI_10158</name>
</gene>